<dbReference type="GO" id="GO:0009395">
    <property type="term" value="P:phospholipid catabolic process"/>
    <property type="evidence" value="ECO:0007669"/>
    <property type="project" value="UniProtKB-KW"/>
</dbReference>
<keyword evidence="5" id="KW-1185">Reference proteome</keyword>
<dbReference type="InterPro" id="IPR036681">
    <property type="entry name" value="PgpA-like_sf"/>
</dbReference>
<organism evidence="4 5">
    <name type="scientific">Sutterella wadsworthensis 2_1_59BFAA</name>
    <dbReference type="NCBI Taxonomy" id="742823"/>
    <lineage>
        <taxon>Bacteria</taxon>
        <taxon>Pseudomonadati</taxon>
        <taxon>Pseudomonadota</taxon>
        <taxon>Betaproteobacteria</taxon>
        <taxon>Burkholderiales</taxon>
        <taxon>Sutterellaceae</taxon>
        <taxon>Sutterella</taxon>
    </lineage>
</organism>
<dbReference type="PATRIC" id="fig|742823.3.peg.1642"/>
<dbReference type="Proteomes" id="UP000005835">
    <property type="component" value="Unassembled WGS sequence"/>
</dbReference>
<accession>K1JK76</accession>
<name>K1JK76_9BURK</name>
<keyword evidence="1" id="KW-0595">Phospholipid degradation</keyword>
<dbReference type="PIRSF" id="PIRSF006162">
    <property type="entry name" value="PgpA"/>
    <property type="match status" value="1"/>
</dbReference>
<keyword evidence="2" id="KW-1133">Transmembrane helix</keyword>
<protein>
    <recommendedName>
        <fullName evidence="1">Phosphatidylglycerophosphatase A</fullName>
        <ecNumber evidence="1">3.1.3.27</ecNumber>
    </recommendedName>
    <alternativeName>
        <fullName evidence="1">Phosphatidylglycerolphosphate phosphatase A</fullName>
    </alternativeName>
</protein>
<dbReference type="InterPro" id="IPR007686">
    <property type="entry name" value="YutG/PgpA"/>
</dbReference>
<feature type="transmembrane region" description="Helical" evidence="2">
    <location>
        <begin position="20"/>
        <end position="37"/>
    </location>
</feature>
<dbReference type="STRING" id="742823.HMPREF9465_01648"/>
<keyword evidence="1" id="KW-0460">Magnesium</keyword>
<evidence type="ECO:0000259" key="3">
    <source>
        <dbReference type="Pfam" id="PF04608"/>
    </source>
</evidence>
<keyword evidence="1" id="KW-0479">Metal-binding</keyword>
<keyword evidence="1 2" id="KW-0812">Transmembrane</keyword>
<comment type="function">
    <text evidence="1">Lipid phosphatase which dephosphorylates phosphatidylglycerophosphate (PGP) to phosphatidylglycerol (PG).</text>
</comment>
<feature type="transmembrane region" description="Helical" evidence="2">
    <location>
        <begin position="149"/>
        <end position="171"/>
    </location>
</feature>
<dbReference type="GO" id="GO:0046872">
    <property type="term" value="F:metal ion binding"/>
    <property type="evidence" value="ECO:0007669"/>
    <property type="project" value="UniProtKB-KW"/>
</dbReference>
<comment type="catalytic activity">
    <reaction evidence="1">
        <text>a 1,2-diacyl-sn-glycero-3-phospho-(1'-sn-glycero-3'-phosphate) + H2O = a 1,2-diacyl-sn-glycero-3-phospho-(1'-sn-glycerol) + phosphate</text>
        <dbReference type="Rhea" id="RHEA:33751"/>
        <dbReference type="ChEBI" id="CHEBI:15377"/>
        <dbReference type="ChEBI" id="CHEBI:43474"/>
        <dbReference type="ChEBI" id="CHEBI:60110"/>
        <dbReference type="ChEBI" id="CHEBI:64716"/>
        <dbReference type="EC" id="3.1.3.27"/>
    </reaction>
</comment>
<evidence type="ECO:0000256" key="1">
    <source>
        <dbReference type="PIRNR" id="PIRNR006162"/>
    </source>
</evidence>
<dbReference type="HOGENOM" id="CLU_103734_1_2_4"/>
<gene>
    <name evidence="4" type="ORF">HMPREF9465_01648</name>
</gene>
<evidence type="ECO:0000313" key="4">
    <source>
        <dbReference type="EMBL" id="EKB30601.1"/>
    </source>
</evidence>
<dbReference type="RefSeq" id="WP_005435941.1">
    <property type="nucleotide sequence ID" value="NZ_JH815518.1"/>
</dbReference>
<dbReference type="GO" id="GO:0006655">
    <property type="term" value="P:phosphatidylglycerol biosynthetic process"/>
    <property type="evidence" value="ECO:0007669"/>
    <property type="project" value="UniProtKB-UniPathway"/>
</dbReference>
<dbReference type="OrthoDB" id="9804091at2"/>
<evidence type="ECO:0000313" key="5">
    <source>
        <dbReference type="Proteomes" id="UP000005835"/>
    </source>
</evidence>
<dbReference type="PANTHER" id="PTHR36305">
    <property type="entry name" value="PHOSPHATIDYLGLYCEROPHOSPHATASE A"/>
    <property type="match status" value="1"/>
</dbReference>
<comment type="cofactor">
    <cofactor evidence="1">
        <name>Mg(2+)</name>
        <dbReference type="ChEBI" id="CHEBI:18420"/>
    </cofactor>
</comment>
<evidence type="ECO:0000256" key="2">
    <source>
        <dbReference type="SAM" id="Phobius"/>
    </source>
</evidence>
<dbReference type="SUPFAM" id="SSF101307">
    <property type="entry name" value="YutG-like"/>
    <property type="match status" value="1"/>
</dbReference>
<dbReference type="eggNOG" id="COG1267">
    <property type="taxonomic scope" value="Bacteria"/>
</dbReference>
<keyword evidence="1" id="KW-0997">Cell inner membrane</keyword>
<dbReference type="UniPathway" id="UPA00084">
    <property type="reaction ID" value="UER00504"/>
</dbReference>
<keyword evidence="1 2" id="KW-0472">Membrane</keyword>
<feature type="domain" description="YutG/PgpA" evidence="3">
    <location>
        <begin position="28"/>
        <end position="166"/>
    </location>
</feature>
<dbReference type="PANTHER" id="PTHR36305:SF1">
    <property type="entry name" value="PHOSPHATIDYLGLYCEROPHOSPHATASE A"/>
    <property type="match status" value="1"/>
</dbReference>
<dbReference type="AlphaFoldDB" id="K1JK76"/>
<keyword evidence="1" id="KW-1003">Cell membrane</keyword>
<dbReference type="Pfam" id="PF04608">
    <property type="entry name" value="PgpA"/>
    <property type="match status" value="1"/>
</dbReference>
<feature type="transmembrane region" description="Helical" evidence="2">
    <location>
        <begin position="49"/>
        <end position="82"/>
    </location>
</feature>
<dbReference type="GO" id="GO:0008962">
    <property type="term" value="F:phosphatidylglycerophosphatase activity"/>
    <property type="evidence" value="ECO:0007669"/>
    <property type="project" value="UniProtKB-EC"/>
</dbReference>
<comment type="subcellular location">
    <subcellularLocation>
        <location evidence="1">Cell inner membrane</location>
        <topology evidence="1">Multi-pass membrane protein</topology>
    </subcellularLocation>
</comment>
<dbReference type="EMBL" id="ADMG01000037">
    <property type="protein sequence ID" value="EKB30601.1"/>
    <property type="molecule type" value="Genomic_DNA"/>
</dbReference>
<comment type="pathway">
    <text evidence="1">Phospholipid metabolism; phosphatidylglycerol biosynthesis; phosphatidylglycerol from CDP-diacylglycerol: step 2/2.</text>
</comment>
<comment type="caution">
    <text evidence="4">The sequence shown here is derived from an EMBL/GenBank/DDBJ whole genome shotgun (WGS) entry which is preliminary data.</text>
</comment>
<dbReference type="GO" id="GO:0005886">
    <property type="term" value="C:plasma membrane"/>
    <property type="evidence" value="ECO:0007669"/>
    <property type="project" value="UniProtKB-SubCell"/>
</dbReference>
<keyword evidence="1" id="KW-0378">Hydrolase</keyword>
<dbReference type="InterPro" id="IPR026037">
    <property type="entry name" value="PgpA"/>
</dbReference>
<keyword evidence="1" id="KW-1208">Phospholipid metabolism</keyword>
<dbReference type="EC" id="3.1.3.27" evidence="1"/>
<sequence length="172" mass="18466">MLQKYDDSNPANQIELTSRFVWSHPAHMIATFFGAGLPSKAPGTYGSLAGALSFIVLSPAMTTAAWVILSIALFIAGAWAAGKVAADLGVEDHKGVVVDEVVGIWLLFAFLPAGTLWWVAGFAAFRFFDIMKLPPVDIIDEKMKNGAGVMLDDVVAAFYAWVVVSILGWLFG</sequence>
<proteinExistence type="predicted"/>
<dbReference type="CDD" id="cd06971">
    <property type="entry name" value="PgpA"/>
    <property type="match status" value="1"/>
</dbReference>
<keyword evidence="1" id="KW-0443">Lipid metabolism</keyword>
<feature type="transmembrane region" description="Helical" evidence="2">
    <location>
        <begin position="102"/>
        <end position="128"/>
    </location>
</feature>
<reference evidence="4 5" key="1">
    <citation type="submission" date="2012-05" db="EMBL/GenBank/DDBJ databases">
        <title>The Genome Sequence of Sutterella wadsworthensis 2_1_59BFAA.</title>
        <authorList>
            <consortium name="The Broad Institute Genome Sequencing Platform"/>
            <person name="Earl A."/>
            <person name="Ward D."/>
            <person name="Feldgarden M."/>
            <person name="Gevers D."/>
            <person name="Daigneault M."/>
            <person name="Strauss J."/>
            <person name="Allen-Vercoe E."/>
            <person name="Walker B."/>
            <person name="Young S.K."/>
            <person name="Zeng Q."/>
            <person name="Gargeya S."/>
            <person name="Fitzgerald M."/>
            <person name="Haas B."/>
            <person name="Abouelleil A."/>
            <person name="Alvarado L."/>
            <person name="Arachchi H.M."/>
            <person name="Berlin A.M."/>
            <person name="Chapman S.B."/>
            <person name="Goldberg J."/>
            <person name="Griggs A."/>
            <person name="Gujja S."/>
            <person name="Hansen M."/>
            <person name="Howarth C."/>
            <person name="Imamovic A."/>
            <person name="Larimer J."/>
            <person name="McCowen C."/>
            <person name="Montmayeur A."/>
            <person name="Murphy C."/>
            <person name="Neiman D."/>
            <person name="Pearson M."/>
            <person name="Priest M."/>
            <person name="Roberts A."/>
            <person name="Saif S."/>
            <person name="Shea T."/>
            <person name="Sisk P."/>
            <person name="Sykes S."/>
            <person name="Wortman J."/>
            <person name="Nusbaum C."/>
            <person name="Birren B."/>
        </authorList>
    </citation>
    <scope>NUCLEOTIDE SEQUENCE [LARGE SCALE GENOMIC DNA]</scope>
    <source>
        <strain evidence="4 5">2_1_59BFAA</strain>
    </source>
</reference>
<keyword evidence="1" id="KW-0442">Lipid degradation</keyword>